<dbReference type="CDD" id="cd00063">
    <property type="entry name" value="FN3"/>
    <property type="match status" value="1"/>
</dbReference>
<gene>
    <name evidence="3" type="ORF">IEW27_16320</name>
    <name evidence="4" type="ORF">LNP80_05465</name>
</gene>
<dbReference type="EMBL" id="JACXXP010000025">
    <property type="protein sequence ID" value="MBD3906152.1"/>
    <property type="molecule type" value="Genomic_DNA"/>
</dbReference>
<keyword evidence="1" id="KW-0732">Signal</keyword>
<dbReference type="EMBL" id="JAJJML010000001">
    <property type="protein sequence ID" value="MCC9033708.1"/>
    <property type="molecule type" value="Genomic_DNA"/>
</dbReference>
<dbReference type="Proteomes" id="UP000603715">
    <property type="component" value="Unassembled WGS sequence"/>
</dbReference>
<evidence type="ECO:0000313" key="5">
    <source>
        <dbReference type="Proteomes" id="UP000603715"/>
    </source>
</evidence>
<dbReference type="Pfam" id="PF18962">
    <property type="entry name" value="Por_Secre_tail"/>
    <property type="match status" value="1"/>
</dbReference>
<sequence length="685" mass="72406">MKIIYNFKLLKKKNLRAIALSFIAFTANQINVNAQVNAYSFTQSLTTYDAVNGGTVLGTATANTGAASLYNVSYSASMPFAFNFNGENFTNLKVSSNGYITFGGTDVPTGNTPISGDMNWKGSVSAWGRSLNSMFNINNTTGDIRYETVGIAPNREFVIQWTNFKPSYSTSTTSIYAFSFQIRLRETSNTITTKYNSGSFLIGSTTVASTAQIGLRGASDIDYNNRLNLSTNSFINSTPGTANTSTQYYSTSSTAASGMPPAGLTYTWTPPSCFAPVLTTGDSTSNSITVNWSAPVPSPSNYEVYYNTSSTAPTSSTPSSSATISGSTATINSLAPSTLYYVWIRSNCGTGTLSSWSTKPLMLVTKCQPSLLLGTTGSTVCPGNSAVLNASVETGGTINWYDTLTGGNIVATGNSYSTSPLTSTTNYWVSSSKSNAGNVGLPAPISTSGNTGVGIGLTIDAYKSLTINTVDIYPYTTTAANAGTGTVTVNLVNSAGTILHTNTFPVNVAYQATAATLNTLPLNYSIPAGSGYKLLISAKSSSVSGFIREGSTAAFSFPYVLGDVCSLGTTTSGYYYYFYNLNISSNCESERTQVTATVDSACLGTSETKLAEKPVLYPNPFINILNIDNPSLIKSLQVLDHSGKLIKTINTPKSSLQLDDLPSGIYMIILNLKDGSLQSSKVIKK</sequence>
<organism evidence="4 6">
    <name type="scientific">Chryseobacterium muglaense</name>
    <dbReference type="NCBI Taxonomy" id="2893752"/>
    <lineage>
        <taxon>Bacteria</taxon>
        <taxon>Pseudomonadati</taxon>
        <taxon>Bacteroidota</taxon>
        <taxon>Flavobacteriia</taxon>
        <taxon>Flavobacteriales</taxon>
        <taxon>Weeksellaceae</taxon>
        <taxon>Chryseobacterium group</taxon>
        <taxon>Chryseobacterium</taxon>
    </lineage>
</organism>
<dbReference type="InterPro" id="IPR044023">
    <property type="entry name" value="Ig_7"/>
</dbReference>
<dbReference type="InterPro" id="IPR003961">
    <property type="entry name" value="FN3_dom"/>
</dbReference>
<dbReference type="Pfam" id="PF00041">
    <property type="entry name" value="fn3"/>
    <property type="match status" value="1"/>
</dbReference>
<proteinExistence type="predicted"/>
<keyword evidence="5" id="KW-1185">Reference proteome</keyword>
<evidence type="ECO:0000313" key="6">
    <source>
        <dbReference type="Proteomes" id="UP001107960"/>
    </source>
</evidence>
<dbReference type="InterPro" id="IPR026444">
    <property type="entry name" value="Secre_tail"/>
</dbReference>
<dbReference type="RefSeq" id="WP_191180574.1">
    <property type="nucleotide sequence ID" value="NZ_JACXXP010000025.1"/>
</dbReference>
<dbReference type="SUPFAM" id="SSF49265">
    <property type="entry name" value="Fibronectin type III"/>
    <property type="match status" value="1"/>
</dbReference>
<evidence type="ECO:0000256" key="1">
    <source>
        <dbReference type="ARBA" id="ARBA00022729"/>
    </source>
</evidence>
<dbReference type="AlphaFoldDB" id="A0A9Q3UTF3"/>
<reference evidence="3" key="3">
    <citation type="submission" date="2024-05" db="EMBL/GenBank/DDBJ databases">
        <title>Description of novel Chryseobacterium sp. strain C-2.</title>
        <authorList>
            <person name="Saticioglu I.B."/>
        </authorList>
    </citation>
    <scope>NUCLEOTIDE SEQUENCE</scope>
    <source>
        <strain evidence="3">C-2</strain>
    </source>
</reference>
<evidence type="ECO:0000313" key="4">
    <source>
        <dbReference type="EMBL" id="MCC9033708.1"/>
    </source>
</evidence>
<dbReference type="PROSITE" id="PS50853">
    <property type="entry name" value="FN3"/>
    <property type="match status" value="1"/>
</dbReference>
<dbReference type="InterPro" id="IPR013783">
    <property type="entry name" value="Ig-like_fold"/>
</dbReference>
<accession>A0A9Q3UTF3</accession>
<dbReference type="NCBIfam" id="TIGR04183">
    <property type="entry name" value="Por_Secre_tail"/>
    <property type="match status" value="1"/>
</dbReference>
<dbReference type="Gene3D" id="2.60.40.10">
    <property type="entry name" value="Immunoglobulins"/>
    <property type="match status" value="1"/>
</dbReference>
<comment type="caution">
    <text evidence="4">The sequence shown here is derived from an EMBL/GenBank/DDBJ whole genome shotgun (WGS) entry which is preliminary data.</text>
</comment>
<evidence type="ECO:0000313" key="3">
    <source>
        <dbReference type="EMBL" id="MBD3906152.1"/>
    </source>
</evidence>
<feature type="domain" description="Fibronectin type-III" evidence="2">
    <location>
        <begin position="270"/>
        <end position="370"/>
    </location>
</feature>
<dbReference type="InterPro" id="IPR036116">
    <property type="entry name" value="FN3_sf"/>
</dbReference>
<reference evidence="4" key="1">
    <citation type="submission" date="2021-11" db="EMBL/GenBank/DDBJ databases">
        <title>Description of novel Chryseobacterium species.</title>
        <authorList>
            <person name="Saticioglu I.B."/>
            <person name="Ay H."/>
            <person name="Altun S."/>
            <person name="Duman M."/>
        </authorList>
    </citation>
    <scope>NUCLEOTIDE SEQUENCE</scope>
    <source>
        <strain evidence="4">C-39</strain>
    </source>
</reference>
<dbReference type="Pfam" id="PF19081">
    <property type="entry name" value="Ig_7"/>
    <property type="match status" value="1"/>
</dbReference>
<name>A0A9Q3UTF3_9FLAO</name>
<protein>
    <submittedName>
        <fullName evidence="4">T9SS type A sorting domain-containing protein</fullName>
    </submittedName>
</protein>
<dbReference type="SMART" id="SM00060">
    <property type="entry name" value="FN3"/>
    <property type="match status" value="1"/>
</dbReference>
<evidence type="ECO:0000259" key="2">
    <source>
        <dbReference type="PROSITE" id="PS50853"/>
    </source>
</evidence>
<reference evidence="5" key="2">
    <citation type="submission" date="2023-07" db="EMBL/GenBank/DDBJ databases">
        <title>Description of novel Chryseobacterium sp. strain C-2.</title>
        <authorList>
            <person name="Saticioglu I.B."/>
        </authorList>
    </citation>
    <scope>NUCLEOTIDE SEQUENCE [LARGE SCALE GENOMIC DNA]</scope>
    <source>
        <strain evidence="5">C-2</strain>
    </source>
</reference>
<dbReference type="Proteomes" id="UP001107960">
    <property type="component" value="Unassembled WGS sequence"/>
</dbReference>